<protein>
    <recommendedName>
        <fullName evidence="3">inorganic diphosphatase</fullName>
        <ecNumber evidence="3">3.6.1.1</ecNumber>
    </recommendedName>
</protein>
<evidence type="ECO:0000256" key="4">
    <source>
        <dbReference type="ARBA" id="ARBA00022723"/>
    </source>
</evidence>
<dbReference type="OrthoDB" id="1608002at2759"/>
<evidence type="ECO:0000256" key="2">
    <source>
        <dbReference type="ARBA" id="ARBA00006220"/>
    </source>
</evidence>
<evidence type="ECO:0000313" key="9">
    <source>
        <dbReference type="Proteomes" id="UP000825935"/>
    </source>
</evidence>
<evidence type="ECO:0000256" key="1">
    <source>
        <dbReference type="ARBA" id="ARBA00001946"/>
    </source>
</evidence>
<dbReference type="GO" id="GO:0000287">
    <property type="term" value="F:magnesium ion binding"/>
    <property type="evidence" value="ECO:0007669"/>
    <property type="project" value="InterPro"/>
</dbReference>
<name>A0A8T2S6F7_CERRI</name>
<keyword evidence="9" id="KW-1185">Reference proteome</keyword>
<sequence length="173" mass="18976">MLSIPGPTISSVSFPCFAVYKAHQKTTREFVDVVIEVPKGSIVKRRPDGSVDFLLPCPCPFNYGSVISTSASDGDPLDAVVLGGHLPYGHIGTWRVKGLLKFVDAGVEDDKLVCIQTLPETDCLMQQIVGDFSIFDLLALSVIFTVYSQFKHLVNVSRGMQGMTTFIGWEPYE</sequence>
<dbReference type="InterPro" id="IPR036649">
    <property type="entry name" value="Pyrophosphatase_sf"/>
</dbReference>
<dbReference type="EC" id="3.6.1.1" evidence="3"/>
<evidence type="ECO:0000256" key="5">
    <source>
        <dbReference type="ARBA" id="ARBA00022801"/>
    </source>
</evidence>
<dbReference type="GO" id="GO:0004427">
    <property type="term" value="F:inorganic diphosphate phosphatase activity"/>
    <property type="evidence" value="ECO:0007669"/>
    <property type="project" value="UniProtKB-EC"/>
</dbReference>
<dbReference type="InterPro" id="IPR008162">
    <property type="entry name" value="Pyrophosphatase"/>
</dbReference>
<accession>A0A8T2S6F7</accession>
<keyword evidence="4" id="KW-0479">Metal-binding</keyword>
<organism evidence="8 9">
    <name type="scientific">Ceratopteris richardii</name>
    <name type="common">Triangle waterfern</name>
    <dbReference type="NCBI Taxonomy" id="49495"/>
    <lineage>
        <taxon>Eukaryota</taxon>
        <taxon>Viridiplantae</taxon>
        <taxon>Streptophyta</taxon>
        <taxon>Embryophyta</taxon>
        <taxon>Tracheophyta</taxon>
        <taxon>Polypodiopsida</taxon>
        <taxon>Polypodiidae</taxon>
        <taxon>Polypodiales</taxon>
        <taxon>Pteridineae</taxon>
        <taxon>Pteridaceae</taxon>
        <taxon>Parkerioideae</taxon>
        <taxon>Ceratopteris</taxon>
    </lineage>
</organism>
<keyword evidence="5" id="KW-0378">Hydrolase</keyword>
<comment type="caution">
    <text evidence="8">The sequence shown here is derived from an EMBL/GenBank/DDBJ whole genome shotgun (WGS) entry which is preliminary data.</text>
</comment>
<dbReference type="GO" id="GO:0006796">
    <property type="term" value="P:phosphate-containing compound metabolic process"/>
    <property type="evidence" value="ECO:0007669"/>
    <property type="project" value="InterPro"/>
</dbReference>
<keyword evidence="6" id="KW-0460">Magnesium</keyword>
<dbReference type="SUPFAM" id="SSF50324">
    <property type="entry name" value="Inorganic pyrophosphatase"/>
    <property type="match status" value="1"/>
</dbReference>
<proteinExistence type="inferred from homology"/>
<gene>
    <name evidence="8" type="ORF">KP509_22G043600</name>
</gene>
<reference evidence="8" key="1">
    <citation type="submission" date="2021-08" db="EMBL/GenBank/DDBJ databases">
        <title>WGS assembly of Ceratopteris richardii.</title>
        <authorList>
            <person name="Marchant D.B."/>
            <person name="Chen G."/>
            <person name="Jenkins J."/>
            <person name="Shu S."/>
            <person name="Leebens-Mack J."/>
            <person name="Grimwood J."/>
            <person name="Schmutz J."/>
            <person name="Soltis P."/>
            <person name="Soltis D."/>
            <person name="Chen Z.-H."/>
        </authorList>
    </citation>
    <scope>NUCLEOTIDE SEQUENCE</scope>
    <source>
        <strain evidence="8">Whitten #5841</strain>
        <tissue evidence="8">Leaf</tissue>
    </source>
</reference>
<evidence type="ECO:0000256" key="6">
    <source>
        <dbReference type="ARBA" id="ARBA00022842"/>
    </source>
</evidence>
<dbReference type="GO" id="GO:0005737">
    <property type="term" value="C:cytoplasm"/>
    <property type="evidence" value="ECO:0007669"/>
    <property type="project" value="InterPro"/>
</dbReference>
<dbReference type="Proteomes" id="UP000825935">
    <property type="component" value="Chromosome 22"/>
</dbReference>
<dbReference type="Pfam" id="PF00719">
    <property type="entry name" value="Pyrophosphatase"/>
    <property type="match status" value="1"/>
</dbReference>
<dbReference type="EMBL" id="CM035427">
    <property type="protein sequence ID" value="KAH7307047.1"/>
    <property type="molecule type" value="Genomic_DNA"/>
</dbReference>
<evidence type="ECO:0000313" key="8">
    <source>
        <dbReference type="EMBL" id="KAH7307047.1"/>
    </source>
</evidence>
<dbReference type="PROSITE" id="PS00387">
    <property type="entry name" value="PPASE"/>
    <property type="match status" value="1"/>
</dbReference>
<comment type="catalytic activity">
    <reaction evidence="7">
        <text>diphosphate + H2O = 2 phosphate + H(+)</text>
        <dbReference type="Rhea" id="RHEA:24576"/>
        <dbReference type="ChEBI" id="CHEBI:15377"/>
        <dbReference type="ChEBI" id="CHEBI:15378"/>
        <dbReference type="ChEBI" id="CHEBI:33019"/>
        <dbReference type="ChEBI" id="CHEBI:43474"/>
        <dbReference type="EC" id="3.6.1.1"/>
    </reaction>
</comment>
<evidence type="ECO:0000256" key="3">
    <source>
        <dbReference type="ARBA" id="ARBA00012146"/>
    </source>
</evidence>
<evidence type="ECO:0000256" key="7">
    <source>
        <dbReference type="ARBA" id="ARBA00047820"/>
    </source>
</evidence>
<dbReference type="Gene3D" id="3.90.80.10">
    <property type="entry name" value="Inorganic pyrophosphatase"/>
    <property type="match status" value="1"/>
</dbReference>
<comment type="cofactor">
    <cofactor evidence="1">
        <name>Mg(2+)</name>
        <dbReference type="ChEBI" id="CHEBI:18420"/>
    </cofactor>
</comment>
<comment type="similarity">
    <text evidence="2">Belongs to the PPase family.</text>
</comment>
<dbReference type="EMBL" id="CM035427">
    <property type="protein sequence ID" value="KAH7307046.1"/>
    <property type="molecule type" value="Genomic_DNA"/>
</dbReference>
<dbReference type="AlphaFoldDB" id="A0A8T2S6F7"/>